<gene>
    <name evidence="1" type="ORF">CBG27794</name>
    <name evidence="1" type="ORF">CBG_27794</name>
</gene>
<dbReference type="InParanoid" id="B6II31"/>
<dbReference type="Proteomes" id="UP000008549">
    <property type="component" value="Unassembled WGS sequence"/>
</dbReference>
<reference evidence="1 2" key="1">
    <citation type="journal article" date="2003" name="PLoS Biol.">
        <title>The genome sequence of Caenorhabditis briggsae: a platform for comparative genomics.</title>
        <authorList>
            <person name="Stein L.D."/>
            <person name="Bao Z."/>
            <person name="Blasiar D."/>
            <person name="Blumenthal T."/>
            <person name="Brent M.R."/>
            <person name="Chen N."/>
            <person name="Chinwalla A."/>
            <person name="Clarke L."/>
            <person name="Clee C."/>
            <person name="Coghlan A."/>
            <person name="Coulson A."/>
            <person name="D'Eustachio P."/>
            <person name="Fitch D.H."/>
            <person name="Fulton L.A."/>
            <person name="Fulton R.E."/>
            <person name="Griffiths-Jones S."/>
            <person name="Harris T.W."/>
            <person name="Hillier L.W."/>
            <person name="Kamath R."/>
            <person name="Kuwabara P.E."/>
            <person name="Mardis E.R."/>
            <person name="Marra M.A."/>
            <person name="Miner T.L."/>
            <person name="Minx P."/>
            <person name="Mullikin J.C."/>
            <person name="Plumb R.W."/>
            <person name="Rogers J."/>
            <person name="Schein J.E."/>
            <person name="Sohrmann M."/>
            <person name="Spieth J."/>
            <person name="Stajich J.E."/>
            <person name="Wei C."/>
            <person name="Willey D."/>
            <person name="Wilson R.K."/>
            <person name="Durbin R."/>
            <person name="Waterston R.H."/>
        </authorList>
    </citation>
    <scope>NUCLEOTIDE SEQUENCE [LARGE SCALE GENOMIC DNA]</scope>
    <source>
        <strain evidence="1 2">AF16</strain>
    </source>
</reference>
<evidence type="ECO:0000313" key="2">
    <source>
        <dbReference type="Proteomes" id="UP000008549"/>
    </source>
</evidence>
<evidence type="ECO:0000313" key="1">
    <source>
        <dbReference type="EMBL" id="CAR99561.1"/>
    </source>
</evidence>
<name>B6II31_CAEBR</name>
<dbReference type="CTD" id="68919243"/>
<keyword evidence="2" id="KW-1185">Reference proteome</keyword>
<proteinExistence type="predicted"/>
<reference evidence="1 2" key="2">
    <citation type="journal article" date="2011" name="PLoS Genet.">
        <title>Caenorhabditis briggsae recombinant inbred line genotypes reveal inter-strain incompatibility and the evolution of recombination.</title>
        <authorList>
            <person name="Ross J.A."/>
            <person name="Koboldt D.C."/>
            <person name="Staisch J.E."/>
            <person name="Chamberlin H.M."/>
            <person name="Gupta B.P."/>
            <person name="Miller R.D."/>
            <person name="Baird S.E."/>
            <person name="Haag E.S."/>
        </authorList>
    </citation>
    <scope>NUCLEOTIDE SEQUENCE [LARGE SCALE GENOMIC DNA]</scope>
    <source>
        <strain evidence="1 2">AF16</strain>
    </source>
</reference>
<dbReference type="KEGG" id="cbr:CBG_27794"/>
<dbReference type="HOGENOM" id="CLU_3413288_0_0_1"/>
<sequence>MLEIELLNSCLSRNEQLLSLFKRNGAKR</sequence>
<organism evidence="1 2">
    <name type="scientific">Caenorhabditis briggsae</name>
    <dbReference type="NCBI Taxonomy" id="6238"/>
    <lineage>
        <taxon>Eukaryota</taxon>
        <taxon>Metazoa</taxon>
        <taxon>Ecdysozoa</taxon>
        <taxon>Nematoda</taxon>
        <taxon>Chromadorea</taxon>
        <taxon>Rhabditida</taxon>
        <taxon>Rhabditina</taxon>
        <taxon>Rhabditomorpha</taxon>
        <taxon>Rhabditoidea</taxon>
        <taxon>Rhabditidae</taxon>
        <taxon>Peloderinae</taxon>
        <taxon>Caenorhabditis</taxon>
    </lineage>
</organism>
<protein>
    <submittedName>
        <fullName evidence="1">Protein CBG27794</fullName>
    </submittedName>
</protein>
<dbReference type="EMBL" id="HE601482">
    <property type="protein sequence ID" value="CAR99561.1"/>
    <property type="molecule type" value="Genomic_DNA"/>
</dbReference>
<accession>B6II31</accession>
<dbReference type="GeneID" id="68919243"/>
<dbReference type="AlphaFoldDB" id="B6II31"/>
<dbReference type="RefSeq" id="XP_045099124.1">
    <property type="nucleotide sequence ID" value="XM_045239948.1"/>
</dbReference>